<feature type="region of interest" description="Disordered" evidence="1">
    <location>
        <begin position="41"/>
        <end position="78"/>
    </location>
</feature>
<dbReference type="AlphaFoldDB" id="A0A4C1YQP0"/>
<reference evidence="2 3" key="1">
    <citation type="journal article" date="2019" name="Commun. Biol.">
        <title>The bagworm genome reveals a unique fibroin gene that provides high tensile strength.</title>
        <authorList>
            <person name="Kono N."/>
            <person name="Nakamura H."/>
            <person name="Ohtoshi R."/>
            <person name="Tomita M."/>
            <person name="Numata K."/>
            <person name="Arakawa K."/>
        </authorList>
    </citation>
    <scope>NUCLEOTIDE SEQUENCE [LARGE SCALE GENOMIC DNA]</scope>
</reference>
<keyword evidence="3" id="KW-1185">Reference proteome</keyword>
<organism evidence="2 3">
    <name type="scientific">Eumeta variegata</name>
    <name type="common">Bagworm moth</name>
    <name type="synonym">Eumeta japonica</name>
    <dbReference type="NCBI Taxonomy" id="151549"/>
    <lineage>
        <taxon>Eukaryota</taxon>
        <taxon>Metazoa</taxon>
        <taxon>Ecdysozoa</taxon>
        <taxon>Arthropoda</taxon>
        <taxon>Hexapoda</taxon>
        <taxon>Insecta</taxon>
        <taxon>Pterygota</taxon>
        <taxon>Neoptera</taxon>
        <taxon>Endopterygota</taxon>
        <taxon>Lepidoptera</taxon>
        <taxon>Glossata</taxon>
        <taxon>Ditrysia</taxon>
        <taxon>Tineoidea</taxon>
        <taxon>Psychidae</taxon>
        <taxon>Oiketicinae</taxon>
        <taxon>Eumeta</taxon>
    </lineage>
</organism>
<sequence length="142" mass="15620">MPAKCGRVSQTPNSSGRRLKGLIMAHRLNEKPTISALLEDNESDTDELFLPGSEGDSNRLNIQSESDSEEDISSGDNISQFQRATSGELLVICRHCATLKLGSFLCYECKCIVIRMCNTRPASLDPTKKLEYLKTPACEAHA</sequence>
<dbReference type="EMBL" id="BGZK01001375">
    <property type="protein sequence ID" value="GBP78576.1"/>
    <property type="molecule type" value="Genomic_DNA"/>
</dbReference>
<evidence type="ECO:0000256" key="1">
    <source>
        <dbReference type="SAM" id="MobiDB-lite"/>
    </source>
</evidence>
<accession>A0A4C1YQP0</accession>
<comment type="caution">
    <text evidence="2">The sequence shown here is derived from an EMBL/GenBank/DDBJ whole genome shotgun (WGS) entry which is preliminary data.</text>
</comment>
<dbReference type="OrthoDB" id="10057959at2759"/>
<evidence type="ECO:0000313" key="3">
    <source>
        <dbReference type="Proteomes" id="UP000299102"/>
    </source>
</evidence>
<name>A0A4C1YQP0_EUMVA</name>
<evidence type="ECO:0000313" key="2">
    <source>
        <dbReference type="EMBL" id="GBP78576.1"/>
    </source>
</evidence>
<protein>
    <submittedName>
        <fullName evidence="2">Uncharacterized protein</fullName>
    </submittedName>
</protein>
<dbReference type="Proteomes" id="UP000299102">
    <property type="component" value="Unassembled WGS sequence"/>
</dbReference>
<proteinExistence type="predicted"/>
<gene>
    <name evidence="2" type="ORF">EVAR_57144_1</name>
</gene>